<dbReference type="GO" id="GO:0004151">
    <property type="term" value="F:dihydroorotase activity"/>
    <property type="evidence" value="ECO:0007669"/>
    <property type="project" value="UniProtKB-EC"/>
</dbReference>
<dbReference type="SUPFAM" id="SSF51338">
    <property type="entry name" value="Composite domain of metallo-dependent hydrolases"/>
    <property type="match status" value="1"/>
</dbReference>
<evidence type="ECO:0000259" key="2">
    <source>
        <dbReference type="Pfam" id="PF12890"/>
    </source>
</evidence>
<dbReference type="Gene3D" id="2.30.40.10">
    <property type="entry name" value="Urease, subunit C, domain 1"/>
    <property type="match status" value="1"/>
</dbReference>
<accession>A0ABX0XIS5</accession>
<keyword evidence="1" id="KW-0665">Pyrimidine biosynthesis</keyword>
<organism evidence="3 4">
    <name type="scientific">Sphingomonas jejuensis</name>
    <dbReference type="NCBI Taxonomy" id="904715"/>
    <lineage>
        <taxon>Bacteria</taxon>
        <taxon>Pseudomonadati</taxon>
        <taxon>Pseudomonadota</taxon>
        <taxon>Alphaproteobacteria</taxon>
        <taxon>Sphingomonadales</taxon>
        <taxon>Sphingomonadaceae</taxon>
        <taxon>Sphingomonas</taxon>
    </lineage>
</organism>
<dbReference type="EC" id="3.5.2.3" evidence="3"/>
<dbReference type="CDD" id="cd01317">
    <property type="entry name" value="DHOase_IIa"/>
    <property type="match status" value="1"/>
</dbReference>
<dbReference type="InterPro" id="IPR011059">
    <property type="entry name" value="Metal-dep_hydrolase_composite"/>
</dbReference>
<evidence type="ECO:0000313" key="4">
    <source>
        <dbReference type="Proteomes" id="UP000734218"/>
    </source>
</evidence>
<dbReference type="InterPro" id="IPR050138">
    <property type="entry name" value="DHOase/Allantoinase_Hydrolase"/>
</dbReference>
<dbReference type="InterPro" id="IPR024403">
    <property type="entry name" value="DHOase_cat"/>
</dbReference>
<proteinExistence type="predicted"/>
<dbReference type="RefSeq" id="WP_167953084.1">
    <property type="nucleotide sequence ID" value="NZ_JAATJE010000001.1"/>
</dbReference>
<dbReference type="Gene3D" id="3.20.20.140">
    <property type="entry name" value="Metal-dependent hydrolases"/>
    <property type="match status" value="1"/>
</dbReference>
<keyword evidence="3" id="KW-0378">Hydrolase</keyword>
<evidence type="ECO:0000256" key="1">
    <source>
        <dbReference type="ARBA" id="ARBA00022975"/>
    </source>
</evidence>
<evidence type="ECO:0000313" key="3">
    <source>
        <dbReference type="EMBL" id="NJC33238.1"/>
    </source>
</evidence>
<gene>
    <name evidence="3" type="ORF">GGR88_000712</name>
</gene>
<keyword evidence="4" id="KW-1185">Reference proteome</keyword>
<dbReference type="Pfam" id="PF12890">
    <property type="entry name" value="DHOase"/>
    <property type="match status" value="1"/>
</dbReference>
<comment type="caution">
    <text evidence="3">The sequence shown here is derived from an EMBL/GenBank/DDBJ whole genome shotgun (WGS) entry which is preliminary data.</text>
</comment>
<dbReference type="EMBL" id="JAATJE010000001">
    <property type="protein sequence ID" value="NJC33238.1"/>
    <property type="molecule type" value="Genomic_DNA"/>
</dbReference>
<dbReference type="PANTHER" id="PTHR43668:SF2">
    <property type="entry name" value="ALLANTOINASE"/>
    <property type="match status" value="1"/>
</dbReference>
<protein>
    <submittedName>
        <fullName evidence="3">Dihydroorotase</fullName>
        <ecNumber evidence="3">3.5.2.3</ecNumber>
    </submittedName>
</protein>
<dbReference type="InterPro" id="IPR032466">
    <property type="entry name" value="Metal_Hydrolase"/>
</dbReference>
<dbReference type="InterPro" id="IPR004722">
    <property type="entry name" value="DHOase"/>
</dbReference>
<dbReference type="PANTHER" id="PTHR43668">
    <property type="entry name" value="ALLANTOINASE"/>
    <property type="match status" value="1"/>
</dbReference>
<dbReference type="SUPFAM" id="SSF51556">
    <property type="entry name" value="Metallo-dependent hydrolases"/>
    <property type="match status" value="1"/>
</dbReference>
<name>A0ABX0XIS5_9SPHN</name>
<sequence length="399" mass="41249">MSGSVLITGAQRVDGVDRPLLVSGDRIGGDLDGADRIDATELHLAPGIVDLGAFAVDLQACLFGGITRVALMPDGNPPLDGPGLIQRAAIAAKPHLWVHPLAAATQRLEGTALAEIGLMKGAGARAVATGRRWIADSGLMQSVLAYSAALDLTVVTHAEDDGLVAGAVATAGEAATRLGLPAAPSCAEAIAIARDIALAEVTGARLHLRQVTTGAGFDLVRRAKDRGLAVTCGITPAHLLLSDTAIGDFRTFAHLSPPLRDERDRHAALDALADGTVDVLHSGHDPRGPEDKRLPFADSAPGMAAAGHLLALGLGLVRDGHVGMARLFDLLARNPARLLGIDAGHLGDGGPADLILFDPDAPWQISSDRMPSQAGNTPFDGLPVQGRVRRVMKGGRWLS</sequence>
<reference evidence="3 4" key="1">
    <citation type="submission" date="2020-03" db="EMBL/GenBank/DDBJ databases">
        <title>Genomic Encyclopedia of Type Strains, Phase IV (KMG-IV): sequencing the most valuable type-strain genomes for metagenomic binning, comparative biology and taxonomic classification.</title>
        <authorList>
            <person name="Goeker M."/>
        </authorList>
    </citation>
    <scope>NUCLEOTIDE SEQUENCE [LARGE SCALE GENOMIC DNA]</scope>
    <source>
        <strain evidence="3 4">DSM 27651</strain>
    </source>
</reference>
<dbReference type="Proteomes" id="UP000734218">
    <property type="component" value="Unassembled WGS sequence"/>
</dbReference>
<feature type="domain" description="Dihydroorotase catalytic" evidence="2">
    <location>
        <begin position="60"/>
        <end position="212"/>
    </location>
</feature>